<sequence>MDDGTVNEKKRARSQSVPHSPESDLTRADSLSSGGPDLDASESKHLCIDSDLDSLEAKRIQDDLLNILDDSDGIADRDPSFQGLDSVIRSFEEEILVPEQNPSVLYIPSDMAEAKNELGYLLEASDDELGLPPSFGPSEDEQKMVATALPPASPGAIPLNEPLGFENELPNYDSFDLGLCGVPDVDCHNFGNDSQFVTLGGLFEHEDGFDGYDASELWRTESMPAI</sequence>
<name>A0AAN7JLG1_9MYRT</name>
<protein>
    <submittedName>
        <fullName evidence="2">Uncharacterized protein</fullName>
    </submittedName>
</protein>
<gene>
    <name evidence="2" type="ORF">SAY87_026451</name>
</gene>
<accession>A0AAN7JLG1</accession>
<organism evidence="2 3">
    <name type="scientific">Trapa incisa</name>
    <dbReference type="NCBI Taxonomy" id="236973"/>
    <lineage>
        <taxon>Eukaryota</taxon>
        <taxon>Viridiplantae</taxon>
        <taxon>Streptophyta</taxon>
        <taxon>Embryophyta</taxon>
        <taxon>Tracheophyta</taxon>
        <taxon>Spermatophyta</taxon>
        <taxon>Magnoliopsida</taxon>
        <taxon>eudicotyledons</taxon>
        <taxon>Gunneridae</taxon>
        <taxon>Pentapetalae</taxon>
        <taxon>rosids</taxon>
        <taxon>malvids</taxon>
        <taxon>Myrtales</taxon>
        <taxon>Lythraceae</taxon>
        <taxon>Trapa</taxon>
    </lineage>
</organism>
<keyword evidence="3" id="KW-1185">Reference proteome</keyword>
<feature type="region of interest" description="Disordered" evidence="1">
    <location>
        <begin position="1"/>
        <end position="42"/>
    </location>
</feature>
<evidence type="ECO:0000313" key="2">
    <source>
        <dbReference type="EMBL" id="KAK4749002.1"/>
    </source>
</evidence>
<evidence type="ECO:0000256" key="1">
    <source>
        <dbReference type="SAM" id="MobiDB-lite"/>
    </source>
</evidence>
<proteinExistence type="predicted"/>
<reference evidence="2 3" key="1">
    <citation type="journal article" date="2023" name="Hortic Res">
        <title>Pangenome of water caltrop reveals structural variations and asymmetric subgenome divergence after allopolyploidization.</title>
        <authorList>
            <person name="Zhang X."/>
            <person name="Chen Y."/>
            <person name="Wang L."/>
            <person name="Yuan Y."/>
            <person name="Fang M."/>
            <person name="Shi L."/>
            <person name="Lu R."/>
            <person name="Comes H.P."/>
            <person name="Ma Y."/>
            <person name="Chen Y."/>
            <person name="Huang G."/>
            <person name="Zhou Y."/>
            <person name="Zheng Z."/>
            <person name="Qiu Y."/>
        </authorList>
    </citation>
    <scope>NUCLEOTIDE SEQUENCE [LARGE SCALE GENOMIC DNA]</scope>
    <source>
        <tissue evidence="2">Roots</tissue>
    </source>
</reference>
<dbReference type="Proteomes" id="UP001345219">
    <property type="component" value="Chromosome 21"/>
</dbReference>
<dbReference type="EMBL" id="JAXIOK010000018">
    <property type="protein sequence ID" value="KAK4749002.1"/>
    <property type="molecule type" value="Genomic_DNA"/>
</dbReference>
<dbReference type="AlphaFoldDB" id="A0AAN7JLG1"/>
<dbReference type="PANTHER" id="PTHR34539">
    <property type="entry name" value="T6J4.11 PROTEIN"/>
    <property type="match status" value="1"/>
</dbReference>
<dbReference type="PANTHER" id="PTHR34539:SF15">
    <property type="match status" value="1"/>
</dbReference>
<comment type="caution">
    <text evidence="2">The sequence shown here is derived from an EMBL/GenBank/DDBJ whole genome shotgun (WGS) entry which is preliminary data.</text>
</comment>
<evidence type="ECO:0000313" key="3">
    <source>
        <dbReference type="Proteomes" id="UP001345219"/>
    </source>
</evidence>